<dbReference type="Proteomes" id="UP000024635">
    <property type="component" value="Unassembled WGS sequence"/>
</dbReference>
<evidence type="ECO:0000313" key="1">
    <source>
        <dbReference type="EMBL" id="EYC11082.1"/>
    </source>
</evidence>
<comment type="caution">
    <text evidence="1">The sequence shown here is derived from an EMBL/GenBank/DDBJ whole genome shotgun (WGS) entry which is preliminary data.</text>
</comment>
<proteinExistence type="predicted"/>
<protein>
    <recommendedName>
        <fullName evidence="3">Transposase</fullName>
    </recommendedName>
</protein>
<evidence type="ECO:0008006" key="3">
    <source>
        <dbReference type="Google" id="ProtNLM"/>
    </source>
</evidence>
<name>A0A016U8C2_9BILA</name>
<sequence>MARAIGISRESMPMILREAGLKAHKKVEGHLITEQAKVKWLGLCKRFPKRFSADWHRAILFSDEKWFGIEKLTIIRMTGCGRRGR</sequence>
<keyword evidence="2" id="KW-1185">Reference proteome</keyword>
<accession>A0A016U8C2</accession>
<gene>
    <name evidence="1" type="primary">Acey_s0052.g2205</name>
    <name evidence="1" type="ORF">Y032_0052g2205</name>
</gene>
<reference evidence="2" key="1">
    <citation type="journal article" date="2015" name="Nat. Genet.">
        <title>The genome and transcriptome of the zoonotic hookworm Ancylostoma ceylanicum identify infection-specific gene families.</title>
        <authorList>
            <person name="Schwarz E.M."/>
            <person name="Hu Y."/>
            <person name="Antoshechkin I."/>
            <person name="Miller M.M."/>
            <person name="Sternberg P.W."/>
            <person name="Aroian R.V."/>
        </authorList>
    </citation>
    <scope>NUCLEOTIDE SEQUENCE</scope>
    <source>
        <strain evidence="2">HY135</strain>
    </source>
</reference>
<organism evidence="1 2">
    <name type="scientific">Ancylostoma ceylanicum</name>
    <dbReference type="NCBI Taxonomy" id="53326"/>
    <lineage>
        <taxon>Eukaryota</taxon>
        <taxon>Metazoa</taxon>
        <taxon>Ecdysozoa</taxon>
        <taxon>Nematoda</taxon>
        <taxon>Chromadorea</taxon>
        <taxon>Rhabditida</taxon>
        <taxon>Rhabditina</taxon>
        <taxon>Rhabditomorpha</taxon>
        <taxon>Strongyloidea</taxon>
        <taxon>Ancylostomatidae</taxon>
        <taxon>Ancylostomatinae</taxon>
        <taxon>Ancylostoma</taxon>
    </lineage>
</organism>
<dbReference type="EMBL" id="JARK01001388">
    <property type="protein sequence ID" value="EYC11082.1"/>
    <property type="molecule type" value="Genomic_DNA"/>
</dbReference>
<dbReference type="AlphaFoldDB" id="A0A016U8C2"/>
<evidence type="ECO:0000313" key="2">
    <source>
        <dbReference type="Proteomes" id="UP000024635"/>
    </source>
</evidence>